<accession>A0AAW9MNH4</accession>
<evidence type="ECO:0000313" key="10">
    <source>
        <dbReference type="Proteomes" id="UP001357733"/>
    </source>
</evidence>
<dbReference type="InterPro" id="IPR003439">
    <property type="entry name" value="ABC_transporter-like_ATP-bd"/>
</dbReference>
<dbReference type="InterPro" id="IPR017871">
    <property type="entry name" value="ABC_transporter-like_CS"/>
</dbReference>
<sequence length="617" mass="71965">MRSNFLLSHKKALKSLKKVLKIDKQIIYTSIFESFLTGIYPYLSLFLVNIVIDSLIYKKFDNLPKNVIFLLLLIYLTGILIDFLKSINDYKTKNIHKKFIYMISEKSMTIDYEEMEKGDFLQKLSDARYVIEHLGGYDIFINYYISILSKIVVIISSFFMIIKMCFTKSINHDIGRFSIISNSYILLSIILSFMLLNIFLSRLISKKSKMRTAEGYQNKMKVERRLNYYVDKVFSNVNFGKDIRIFQMQDYILSLYEDTLNASISFYNKFYHETIKNKESLNKIIMFIAQLSAYTLIIFKVYFKSISIGTMSRYIGVLYMFNNSINELIDINQKISLQSSFIEVFDELLNLPNKKESGNRKISSIKNNRYIIEFHNVSYRYENSKDFALKNISYSFRFNSKFGIVGKNGSGKTTLIKLLTRLYDPTDGYITLNGIDIRQFKYEDYLSLFSIVFQDYQLFAFPISVNISANLHPNIEKVRFAISEVGMSDKVDKLANKENTSLFKMEKDGINFSAGELQKLAIARAIYKDSPIAIFDEPTAALDPESEYEIFKNMSQLINRRAGVFISHRMGSCRFCDNILVLDKGRIVQIGSHEELLKDRSKLYYKLYSTQANHYIE</sequence>
<dbReference type="GO" id="GO:0005524">
    <property type="term" value="F:ATP binding"/>
    <property type="evidence" value="ECO:0007669"/>
    <property type="project" value="UniProtKB-KW"/>
</dbReference>
<dbReference type="CDD" id="cd03228">
    <property type="entry name" value="ABCC_MRP_Like"/>
    <property type="match status" value="1"/>
</dbReference>
<keyword evidence="3" id="KW-0547">Nucleotide-binding</keyword>
<dbReference type="PROSITE" id="PS00211">
    <property type="entry name" value="ABC_TRANSPORTER_1"/>
    <property type="match status" value="1"/>
</dbReference>
<evidence type="ECO:0000256" key="3">
    <source>
        <dbReference type="ARBA" id="ARBA00022741"/>
    </source>
</evidence>
<comment type="subcellular location">
    <subcellularLocation>
        <location evidence="1">Cell membrane</location>
        <topology evidence="1">Multi-pass membrane protein</topology>
    </subcellularLocation>
</comment>
<evidence type="ECO:0000256" key="4">
    <source>
        <dbReference type="ARBA" id="ARBA00022840"/>
    </source>
</evidence>
<organism evidence="9 10">
    <name type="scientific">Citroniella saccharovorans</name>
    <dbReference type="NCBI Taxonomy" id="2053367"/>
    <lineage>
        <taxon>Bacteria</taxon>
        <taxon>Bacillati</taxon>
        <taxon>Bacillota</taxon>
        <taxon>Tissierellia</taxon>
        <taxon>Tissierellales</taxon>
        <taxon>Peptoniphilaceae</taxon>
        <taxon>Citroniella</taxon>
    </lineage>
</organism>
<protein>
    <submittedName>
        <fullName evidence="9">ATP-binding cassette domain-containing protein</fullName>
    </submittedName>
</protein>
<evidence type="ECO:0000256" key="7">
    <source>
        <dbReference type="SAM" id="Phobius"/>
    </source>
</evidence>
<dbReference type="SUPFAM" id="SSF90123">
    <property type="entry name" value="ABC transporter transmembrane region"/>
    <property type="match status" value="1"/>
</dbReference>
<dbReference type="Gene3D" id="3.40.50.300">
    <property type="entry name" value="P-loop containing nucleotide triphosphate hydrolases"/>
    <property type="match status" value="1"/>
</dbReference>
<dbReference type="SMART" id="SM00382">
    <property type="entry name" value="AAA"/>
    <property type="match status" value="1"/>
</dbReference>
<dbReference type="Proteomes" id="UP001357733">
    <property type="component" value="Unassembled WGS sequence"/>
</dbReference>
<feature type="transmembrane region" description="Helical" evidence="7">
    <location>
        <begin position="67"/>
        <end position="84"/>
    </location>
</feature>
<feature type="transmembrane region" description="Helical" evidence="7">
    <location>
        <begin position="182"/>
        <end position="200"/>
    </location>
</feature>
<dbReference type="PROSITE" id="PS50893">
    <property type="entry name" value="ABC_TRANSPORTER_2"/>
    <property type="match status" value="1"/>
</dbReference>
<dbReference type="PANTHER" id="PTHR24221">
    <property type="entry name" value="ATP-BINDING CASSETTE SUB-FAMILY B"/>
    <property type="match status" value="1"/>
</dbReference>
<comment type="caution">
    <text evidence="9">The sequence shown here is derived from an EMBL/GenBank/DDBJ whole genome shotgun (WGS) entry which is preliminary data.</text>
</comment>
<reference evidence="9 10" key="1">
    <citation type="submission" date="2024-01" db="EMBL/GenBank/DDBJ databases">
        <title>Complete genome sequence of Citroniella saccharovorans strain M6.X9, isolated from human fecal sample.</title>
        <authorList>
            <person name="Cheng G."/>
            <person name="Westerholm M."/>
            <person name="Schnurer A."/>
        </authorList>
    </citation>
    <scope>NUCLEOTIDE SEQUENCE [LARGE SCALE GENOMIC DNA]</scope>
    <source>
        <strain evidence="9 10">DSM 29873</strain>
    </source>
</reference>
<dbReference type="InterPro" id="IPR027417">
    <property type="entry name" value="P-loop_NTPase"/>
</dbReference>
<name>A0AAW9MNH4_9FIRM</name>
<feature type="transmembrane region" description="Helical" evidence="7">
    <location>
        <begin position="284"/>
        <end position="303"/>
    </location>
</feature>
<dbReference type="RefSeq" id="WP_324619225.1">
    <property type="nucleotide sequence ID" value="NZ_JAYKOT010000003.1"/>
</dbReference>
<dbReference type="AlphaFoldDB" id="A0AAW9MNH4"/>
<dbReference type="Pfam" id="PF00005">
    <property type="entry name" value="ABC_tran"/>
    <property type="match status" value="1"/>
</dbReference>
<evidence type="ECO:0000256" key="5">
    <source>
        <dbReference type="ARBA" id="ARBA00022989"/>
    </source>
</evidence>
<dbReference type="PANTHER" id="PTHR24221:SF646">
    <property type="entry name" value="HAEMOLYSIN SECRETION ATP-BINDING PROTEIN"/>
    <property type="match status" value="1"/>
</dbReference>
<dbReference type="GO" id="GO:0005886">
    <property type="term" value="C:plasma membrane"/>
    <property type="evidence" value="ECO:0007669"/>
    <property type="project" value="UniProtKB-SubCell"/>
</dbReference>
<evidence type="ECO:0000256" key="6">
    <source>
        <dbReference type="ARBA" id="ARBA00023136"/>
    </source>
</evidence>
<keyword evidence="4 9" id="KW-0067">ATP-binding</keyword>
<keyword evidence="10" id="KW-1185">Reference proteome</keyword>
<dbReference type="Gene3D" id="1.20.1560.10">
    <property type="entry name" value="ABC transporter type 1, transmembrane domain"/>
    <property type="match status" value="1"/>
</dbReference>
<proteinExistence type="predicted"/>
<dbReference type="InterPro" id="IPR039421">
    <property type="entry name" value="Type_1_exporter"/>
</dbReference>
<dbReference type="GO" id="GO:0016887">
    <property type="term" value="F:ATP hydrolysis activity"/>
    <property type="evidence" value="ECO:0007669"/>
    <property type="project" value="InterPro"/>
</dbReference>
<dbReference type="EMBL" id="JAYKOT010000003">
    <property type="protein sequence ID" value="MEB3429083.1"/>
    <property type="molecule type" value="Genomic_DNA"/>
</dbReference>
<evidence type="ECO:0000313" key="9">
    <source>
        <dbReference type="EMBL" id="MEB3429083.1"/>
    </source>
</evidence>
<evidence type="ECO:0000256" key="2">
    <source>
        <dbReference type="ARBA" id="ARBA00022692"/>
    </source>
</evidence>
<feature type="transmembrane region" description="Helical" evidence="7">
    <location>
        <begin position="26"/>
        <end position="47"/>
    </location>
</feature>
<dbReference type="InterPro" id="IPR036640">
    <property type="entry name" value="ABC1_TM_sf"/>
</dbReference>
<keyword evidence="6 7" id="KW-0472">Membrane</keyword>
<keyword evidence="2 7" id="KW-0812">Transmembrane</keyword>
<evidence type="ECO:0000256" key="1">
    <source>
        <dbReference type="ARBA" id="ARBA00004651"/>
    </source>
</evidence>
<feature type="domain" description="ABC transporter" evidence="8">
    <location>
        <begin position="372"/>
        <end position="609"/>
    </location>
</feature>
<feature type="transmembrane region" description="Helical" evidence="7">
    <location>
        <begin position="141"/>
        <end position="162"/>
    </location>
</feature>
<keyword evidence="5 7" id="KW-1133">Transmembrane helix</keyword>
<dbReference type="SUPFAM" id="SSF52540">
    <property type="entry name" value="P-loop containing nucleoside triphosphate hydrolases"/>
    <property type="match status" value="1"/>
</dbReference>
<dbReference type="GO" id="GO:0034040">
    <property type="term" value="F:ATPase-coupled lipid transmembrane transporter activity"/>
    <property type="evidence" value="ECO:0007669"/>
    <property type="project" value="TreeGrafter"/>
</dbReference>
<evidence type="ECO:0000259" key="8">
    <source>
        <dbReference type="PROSITE" id="PS50893"/>
    </source>
</evidence>
<gene>
    <name evidence="9" type="ORF">VLK81_03450</name>
</gene>
<dbReference type="InterPro" id="IPR003593">
    <property type="entry name" value="AAA+_ATPase"/>
</dbReference>